<reference evidence="5 6" key="1">
    <citation type="submission" date="2017-08" db="EMBL/GenBank/DDBJ databases">
        <title>Infants hospitalized years apart are colonized by the same room-sourced microbial strains.</title>
        <authorList>
            <person name="Brooks B."/>
            <person name="Olm M.R."/>
            <person name="Firek B.A."/>
            <person name="Baker R."/>
            <person name="Thomas B.C."/>
            <person name="Morowitz M.J."/>
            <person name="Banfield J.F."/>
        </authorList>
    </citation>
    <scope>NUCLEOTIDE SEQUENCE [LARGE SCALE GENOMIC DNA]</scope>
    <source>
        <strain evidence="5">S2_003_000_R2_14</strain>
    </source>
</reference>
<organism evidence="5 6">
    <name type="scientific">Archangium gephyra</name>
    <dbReference type="NCBI Taxonomy" id="48"/>
    <lineage>
        <taxon>Bacteria</taxon>
        <taxon>Pseudomonadati</taxon>
        <taxon>Myxococcota</taxon>
        <taxon>Myxococcia</taxon>
        <taxon>Myxococcales</taxon>
        <taxon>Cystobacterineae</taxon>
        <taxon>Archangiaceae</taxon>
        <taxon>Archangium</taxon>
    </lineage>
</organism>
<feature type="coiled-coil region" evidence="1">
    <location>
        <begin position="486"/>
        <end position="526"/>
    </location>
</feature>
<protein>
    <submittedName>
        <fullName evidence="5">DNA repair protein</fullName>
    </submittedName>
</protein>
<comment type="caution">
    <text evidence="5">The sequence shown here is derived from an EMBL/GenBank/DDBJ whole genome shotgun (WGS) entry which is preliminary data.</text>
</comment>
<evidence type="ECO:0000259" key="3">
    <source>
        <dbReference type="Pfam" id="PF12458"/>
    </source>
</evidence>
<dbReference type="InterPro" id="IPR003959">
    <property type="entry name" value="ATPase_AAA_core"/>
</dbReference>
<accession>A0A2W5V5F1</accession>
<sequence>MADENPSLTGGSYEVIRSRLLATAKSLGERAGALNTRRREEFGGQELTVIGTERVRTEHSCVARDIVPVGKHLLLGFNVFMGLKQERSVGDVFSLHKFDRGADGAFDFGELPRTEAGGFLDDRRFVKEFEEVFRFYKDAKLSHLEKSVARLLMTFQTGHTLRDVKVLRFGVDTSGALTYLDNRGEADVVVPPTHDFEYARLTRENFVLGRHPHVNVLDEVFIETVGGDLTVKVENNTESGEGIYSEPVDEAQQSLDDAEFWYVKIGALILLKVLPFRESRYRYLVFNTRTREVTRADAIGLSCVSLPEEQGIIFPGGFVLQTGEAKVFEADVGGLVFQRKVVSPNGEDVLYVFFERAKGRYVLFPYNLVRKEIATPINCHGYAVFPDGQMVVFRATSEEPTRVHPVQIWQTPFVSPEFAAAAPSPQTALGKLGNAELVRGISEVLTLQRLAEQQQVNRRSYEALISACTRVVDQFHWLGQKDIGLLEGVQELKKNAELIIDEFEKVLSMQRRAAEALAQANEAQQKLLTRITTDELATTDAFMDTLAELRKQLGHLVTVKEVRYIELPKIEAMEAEVKAAFDQVSTRCVEFLLSPKAFEPLHAGVQRVATATEKVSKTLELEPQLKEVERLSSGLSLLGEVVGGLNAGDPTQKAKILEDISEVFARLNRVRATVQARRKELVGAEKRGEFSSQFKLFAQSIDSALSLANTPEQCDEQLSKLTLQLEDLESRFSDLDEFAAELTTRREELLEAFGKRKQVLVDERNRRGQNLFDAAERILQSVGRRAASFTTDDELNSYFAADPMIQKLRSLTAQLLELKDSVKSDELESRLKTARQDALRQLRDRKELFEGGGADVVKFGSYRFNVNTQPLEATVIPREDGLYLQLTGSDFMQRLDDVEIDAARAYWDQSLPSESPEVYRAEFLAHSLLKAAEQGERGLALHALYEASRDGRLLAVCREWAAQRLDDGYERGVHDADAAAILQQLLTVYEGADLLRFPAWPRAVATLFWAAWRDEQQKAAFHRRAGSLGRLRQRYPGSRSLQAVARELSPSVKAFIESSRLEVSDAELALVTTYLAEELAQEPLRFVVSGDAVSLRDDLLSALELGGQRLVFEDDLRSLEGDVAGRFRLAREWLEAHASQAGARAVWRDVVPEAAALIAADEHVLSRDISSALLAIEVKGLLGSHPRVVQQTLTTRLDELEQRMVWFREVRTPAWQAFRARVRQRLEEARTRLRLDELKPKVLSSFVRNRLIDEVYLPLIGANLAKQLGTAGENKRTDRMGLLLLVSPPGYGKTTLMEYVASRLGLTFVKVNGPALGHDVTSVDPAEAPNATARQEVDRINFSFELGNNVMLYIDDIQHTNPELLQKFISLCDGTRKVEGVWNGKTRTYDLRGKKFCVVMAGNPYTESGERFRIPDMLANRADTYNLGDILGGKQELFALSYLENALSANSVTAPLLTRSTADLHRVLAMAGGGPISVNEMEHGYSAAELNEVVEVARRYAYVQKTLLRVNQEYIASASQDDRFRTEPPFKLQGSYRNMAKLAEKIVAAMTNDELEALLDAHYASESQTLTAAAEQNMLKLAELRGRQTPEQKARWEELKRGFKRIQVSGGADDDPVVRVTGSIASLGDELNSLKAAVLDASKSEPLAPKLDALTAAVGRGGNAELAAGLEALREAVVNLGKSAPTTAAPVDLSPVLEKITQVLARQQPAAAPAQDLSPVLERLAQVMAERPAAPPLDLAPVLQQLAQNATAQTQSSENEGAFREEMAQQMMLIQERLSELALSARTVLQNDSEGHVKAMVVWQQTKEALELLKALPSRGRKPKSRG</sequence>
<dbReference type="Gene3D" id="3.40.50.300">
    <property type="entry name" value="P-loop containing nucleotide triphosphate hydrolases"/>
    <property type="match status" value="1"/>
</dbReference>
<dbReference type="InterPro" id="IPR057224">
    <property type="entry name" value="DUF7902"/>
</dbReference>
<proteinExistence type="predicted"/>
<keyword evidence="1" id="KW-0175">Coiled coil</keyword>
<dbReference type="GO" id="GO:0005524">
    <property type="term" value="F:ATP binding"/>
    <property type="evidence" value="ECO:0007669"/>
    <property type="project" value="InterPro"/>
</dbReference>
<evidence type="ECO:0000256" key="1">
    <source>
        <dbReference type="SAM" id="Coils"/>
    </source>
</evidence>
<evidence type="ECO:0000259" key="2">
    <source>
        <dbReference type="Pfam" id="PF00004"/>
    </source>
</evidence>
<evidence type="ECO:0000259" key="4">
    <source>
        <dbReference type="Pfam" id="PF25472"/>
    </source>
</evidence>
<dbReference type="Proteomes" id="UP000249061">
    <property type="component" value="Unassembled WGS sequence"/>
</dbReference>
<dbReference type="Pfam" id="PF25472">
    <property type="entry name" value="DUF7902"/>
    <property type="match status" value="1"/>
</dbReference>
<feature type="domain" description="ATPase AAA-type core" evidence="2">
    <location>
        <begin position="1283"/>
        <end position="1403"/>
    </location>
</feature>
<evidence type="ECO:0000313" key="5">
    <source>
        <dbReference type="EMBL" id="PZR16578.1"/>
    </source>
</evidence>
<dbReference type="Pfam" id="PF00004">
    <property type="entry name" value="AAA"/>
    <property type="match status" value="1"/>
</dbReference>
<evidence type="ECO:0000313" key="6">
    <source>
        <dbReference type="Proteomes" id="UP000249061"/>
    </source>
</evidence>
<feature type="domain" description="DUF7902" evidence="4">
    <location>
        <begin position="596"/>
        <end position="680"/>
    </location>
</feature>
<dbReference type="InterPro" id="IPR020958">
    <property type="entry name" value="DUF3686"/>
</dbReference>
<dbReference type="InterPro" id="IPR027417">
    <property type="entry name" value="P-loop_NTPase"/>
</dbReference>
<feature type="domain" description="DUF3686" evidence="3">
    <location>
        <begin position="27"/>
        <end position="476"/>
    </location>
</feature>
<dbReference type="Pfam" id="PF12458">
    <property type="entry name" value="DUF3686"/>
    <property type="match status" value="1"/>
</dbReference>
<dbReference type="EMBL" id="QFQP01000003">
    <property type="protein sequence ID" value="PZR16578.1"/>
    <property type="molecule type" value="Genomic_DNA"/>
</dbReference>
<gene>
    <name evidence="5" type="ORF">DI536_05275</name>
</gene>
<dbReference type="SUPFAM" id="SSF52540">
    <property type="entry name" value="P-loop containing nucleoside triphosphate hydrolases"/>
    <property type="match status" value="1"/>
</dbReference>
<dbReference type="GO" id="GO:0016887">
    <property type="term" value="F:ATP hydrolysis activity"/>
    <property type="evidence" value="ECO:0007669"/>
    <property type="project" value="InterPro"/>
</dbReference>
<name>A0A2W5V5F1_9BACT</name>